<comment type="caution">
    <text evidence="1">The sequence shown here is derived from an EMBL/GenBank/DDBJ whole genome shotgun (WGS) entry which is preliminary data.</text>
</comment>
<evidence type="ECO:0000313" key="1">
    <source>
        <dbReference type="EMBL" id="KAK3319031.1"/>
    </source>
</evidence>
<reference evidence="1" key="1">
    <citation type="journal article" date="2023" name="Mol. Phylogenet. Evol.">
        <title>Genome-scale phylogeny and comparative genomics of the fungal order Sordariales.</title>
        <authorList>
            <person name="Hensen N."/>
            <person name="Bonometti L."/>
            <person name="Westerberg I."/>
            <person name="Brannstrom I.O."/>
            <person name="Guillou S."/>
            <person name="Cros-Aarteil S."/>
            <person name="Calhoun S."/>
            <person name="Haridas S."/>
            <person name="Kuo A."/>
            <person name="Mondo S."/>
            <person name="Pangilinan J."/>
            <person name="Riley R."/>
            <person name="LaButti K."/>
            <person name="Andreopoulos B."/>
            <person name="Lipzen A."/>
            <person name="Chen C."/>
            <person name="Yan M."/>
            <person name="Daum C."/>
            <person name="Ng V."/>
            <person name="Clum A."/>
            <person name="Steindorff A."/>
            <person name="Ohm R.A."/>
            <person name="Martin F."/>
            <person name="Silar P."/>
            <person name="Natvig D.O."/>
            <person name="Lalanne C."/>
            <person name="Gautier V."/>
            <person name="Ament-Velasquez S.L."/>
            <person name="Kruys A."/>
            <person name="Hutchinson M.I."/>
            <person name="Powell A.J."/>
            <person name="Barry K."/>
            <person name="Miller A.N."/>
            <person name="Grigoriev I.V."/>
            <person name="Debuchy R."/>
            <person name="Gladieux P."/>
            <person name="Hiltunen Thoren M."/>
            <person name="Johannesson H."/>
        </authorList>
    </citation>
    <scope>NUCLEOTIDE SEQUENCE</scope>
    <source>
        <strain evidence="1">CBS 118394</strain>
    </source>
</reference>
<dbReference type="EMBL" id="JAUEDM010000004">
    <property type="protein sequence ID" value="KAK3319031.1"/>
    <property type="molecule type" value="Genomic_DNA"/>
</dbReference>
<dbReference type="InterPro" id="IPR054208">
    <property type="entry name" value="DUF6914"/>
</dbReference>
<evidence type="ECO:0000313" key="2">
    <source>
        <dbReference type="Proteomes" id="UP001283341"/>
    </source>
</evidence>
<reference evidence="1" key="2">
    <citation type="submission" date="2023-06" db="EMBL/GenBank/DDBJ databases">
        <authorList>
            <consortium name="Lawrence Berkeley National Laboratory"/>
            <person name="Haridas S."/>
            <person name="Hensen N."/>
            <person name="Bonometti L."/>
            <person name="Westerberg I."/>
            <person name="Brannstrom I.O."/>
            <person name="Guillou S."/>
            <person name="Cros-Aarteil S."/>
            <person name="Calhoun S."/>
            <person name="Kuo A."/>
            <person name="Mondo S."/>
            <person name="Pangilinan J."/>
            <person name="Riley R."/>
            <person name="Labutti K."/>
            <person name="Andreopoulos B."/>
            <person name="Lipzen A."/>
            <person name="Chen C."/>
            <person name="Yanf M."/>
            <person name="Daum C."/>
            <person name="Ng V."/>
            <person name="Clum A."/>
            <person name="Steindorff A."/>
            <person name="Ohm R."/>
            <person name="Martin F."/>
            <person name="Silar P."/>
            <person name="Natvig D."/>
            <person name="Lalanne C."/>
            <person name="Gautier V."/>
            <person name="Ament-Velasquez S.L."/>
            <person name="Kruys A."/>
            <person name="Hutchinson M.I."/>
            <person name="Powell A.J."/>
            <person name="Barry K."/>
            <person name="Miller A.N."/>
            <person name="Grigoriev I.V."/>
            <person name="Debuchy R."/>
            <person name="Gladieux P."/>
            <person name="Thoren M.H."/>
            <person name="Johannesson H."/>
        </authorList>
    </citation>
    <scope>NUCLEOTIDE SEQUENCE</scope>
    <source>
        <strain evidence="1">CBS 118394</strain>
    </source>
</reference>
<organism evidence="1 2">
    <name type="scientific">Apodospora peruviana</name>
    <dbReference type="NCBI Taxonomy" id="516989"/>
    <lineage>
        <taxon>Eukaryota</taxon>
        <taxon>Fungi</taxon>
        <taxon>Dikarya</taxon>
        <taxon>Ascomycota</taxon>
        <taxon>Pezizomycotina</taxon>
        <taxon>Sordariomycetes</taxon>
        <taxon>Sordariomycetidae</taxon>
        <taxon>Sordariales</taxon>
        <taxon>Lasiosphaeriaceae</taxon>
        <taxon>Apodospora</taxon>
    </lineage>
</organism>
<name>A0AAE0I5U9_9PEZI</name>
<proteinExistence type="predicted"/>
<gene>
    <name evidence="1" type="ORF">B0H66DRAFT_558615</name>
</gene>
<keyword evidence="2" id="KW-1185">Reference proteome</keyword>
<dbReference type="AlphaFoldDB" id="A0AAE0I5U9"/>
<accession>A0AAE0I5U9</accession>
<dbReference type="Pfam" id="PF21858">
    <property type="entry name" value="DUF6914"/>
    <property type="match status" value="1"/>
</dbReference>
<sequence length="182" mass="20615">MPPANKSRVYVCLYYQPGATSLNPPRFHWGLWVEPKNSGGQGDYFHVQYRERMNTENGVQEEGWYYDSTVQQNRPGRANYKNSSQLIGRVLIGKLAAPGTTAQQVDTVLAAIQVPQGNETCKDWTGRAAQQLQTGGLLDRQFPWTGAGGCQDPIEVWGRQVWTGTLPGREEKYFLNYFNRRL</sequence>
<dbReference type="Proteomes" id="UP001283341">
    <property type="component" value="Unassembled WGS sequence"/>
</dbReference>
<protein>
    <submittedName>
        <fullName evidence="1">Uncharacterized protein</fullName>
    </submittedName>
</protein>